<proteinExistence type="predicted"/>
<feature type="transmembrane region" description="Helical" evidence="1">
    <location>
        <begin position="169"/>
        <end position="186"/>
    </location>
</feature>
<dbReference type="EMBL" id="KN819342">
    <property type="protein sequence ID" value="KIJ14544.1"/>
    <property type="molecule type" value="Genomic_DNA"/>
</dbReference>
<evidence type="ECO:0000313" key="2">
    <source>
        <dbReference type="EMBL" id="KIJ14544.1"/>
    </source>
</evidence>
<feature type="transmembrane region" description="Helical" evidence="1">
    <location>
        <begin position="393"/>
        <end position="415"/>
    </location>
</feature>
<protein>
    <submittedName>
        <fullName evidence="2">Uncharacterized protein</fullName>
    </submittedName>
</protein>
<dbReference type="AlphaFoldDB" id="A0A0C9SXP9"/>
<keyword evidence="1" id="KW-0812">Transmembrane</keyword>
<keyword evidence="1" id="KW-0472">Membrane</keyword>
<accession>A0A0C9SXP9</accession>
<reference evidence="3" key="2">
    <citation type="submission" date="2015-01" db="EMBL/GenBank/DDBJ databases">
        <title>Evolutionary Origins and Diversification of the Mycorrhizal Mutualists.</title>
        <authorList>
            <consortium name="DOE Joint Genome Institute"/>
            <consortium name="Mycorrhizal Genomics Consortium"/>
            <person name="Kohler A."/>
            <person name="Kuo A."/>
            <person name="Nagy L.G."/>
            <person name="Floudas D."/>
            <person name="Copeland A."/>
            <person name="Barry K.W."/>
            <person name="Cichocki N."/>
            <person name="Veneault-Fourrey C."/>
            <person name="LaButti K."/>
            <person name="Lindquist E.A."/>
            <person name="Lipzen A."/>
            <person name="Lundell T."/>
            <person name="Morin E."/>
            <person name="Murat C."/>
            <person name="Riley R."/>
            <person name="Ohm R."/>
            <person name="Sun H."/>
            <person name="Tunlid A."/>
            <person name="Henrissat B."/>
            <person name="Grigoriev I.V."/>
            <person name="Hibbett D.S."/>
            <person name="Martin F."/>
        </authorList>
    </citation>
    <scope>NUCLEOTIDE SEQUENCE [LARGE SCALE GENOMIC DNA]</scope>
    <source>
        <strain evidence="3">ATCC 200175</strain>
    </source>
</reference>
<feature type="transmembrane region" description="Helical" evidence="1">
    <location>
        <begin position="206"/>
        <end position="229"/>
    </location>
</feature>
<gene>
    <name evidence="2" type="ORF">PAXINDRAFT_12645</name>
</gene>
<dbReference type="OrthoDB" id="72269at2759"/>
<evidence type="ECO:0000256" key="1">
    <source>
        <dbReference type="SAM" id="Phobius"/>
    </source>
</evidence>
<keyword evidence="3" id="KW-1185">Reference proteome</keyword>
<feature type="transmembrane region" description="Helical" evidence="1">
    <location>
        <begin position="275"/>
        <end position="295"/>
    </location>
</feature>
<organism evidence="2 3">
    <name type="scientific">Paxillus involutus ATCC 200175</name>
    <dbReference type="NCBI Taxonomy" id="664439"/>
    <lineage>
        <taxon>Eukaryota</taxon>
        <taxon>Fungi</taxon>
        <taxon>Dikarya</taxon>
        <taxon>Basidiomycota</taxon>
        <taxon>Agaricomycotina</taxon>
        <taxon>Agaricomycetes</taxon>
        <taxon>Agaricomycetidae</taxon>
        <taxon>Boletales</taxon>
        <taxon>Paxilineae</taxon>
        <taxon>Paxillaceae</taxon>
        <taxon>Paxillus</taxon>
    </lineage>
</organism>
<reference evidence="2 3" key="1">
    <citation type="submission" date="2014-06" db="EMBL/GenBank/DDBJ databases">
        <authorList>
            <consortium name="DOE Joint Genome Institute"/>
            <person name="Kuo A."/>
            <person name="Kohler A."/>
            <person name="Nagy L.G."/>
            <person name="Floudas D."/>
            <person name="Copeland A."/>
            <person name="Barry K.W."/>
            <person name="Cichocki N."/>
            <person name="Veneault-Fourrey C."/>
            <person name="LaButti K."/>
            <person name="Lindquist E.A."/>
            <person name="Lipzen A."/>
            <person name="Lundell T."/>
            <person name="Morin E."/>
            <person name="Murat C."/>
            <person name="Sun H."/>
            <person name="Tunlid A."/>
            <person name="Henrissat B."/>
            <person name="Grigoriev I.V."/>
            <person name="Hibbett D.S."/>
            <person name="Martin F."/>
            <person name="Nordberg H.P."/>
            <person name="Cantor M.N."/>
            <person name="Hua S.X."/>
        </authorList>
    </citation>
    <scope>NUCLEOTIDE SEQUENCE [LARGE SCALE GENOMIC DNA]</scope>
    <source>
        <strain evidence="2 3">ATCC 200175</strain>
    </source>
</reference>
<name>A0A0C9SXP9_PAXIN</name>
<dbReference type="Proteomes" id="UP000053647">
    <property type="component" value="Unassembled WGS sequence"/>
</dbReference>
<keyword evidence="1" id="KW-1133">Transmembrane helix</keyword>
<dbReference type="HOGENOM" id="CLU_051717_0_0_1"/>
<sequence length="434" mass="48089">MDQCLPLHTLNLFAKIFPDCVDVQEVLHHSNPALVWPHPVGPRIIMIYFVPEVDDQGKGTSARQKALETRLFIIHRRAPDLELPPELFDLQGLDGLEIADPFEAIQLIFGLSFYQNGLQFKLNAICDPTTALASHPFRLAYTVTPDVDKFLCIMVAFFHTLMDPFYRPLVAELFTTLAAVTIIMFAEAARDKLPFVLRTPAAICLAFQFASFGVIMPLYSLMFVITGTASLRPGPLTTPGTKINQANAEALLFALVISYIVPTLGMLVYEDSMATAIWQIFPLFIELSQFAYRVIRPPSKHIESGHRTVMATFALVFVASAAVHAMYMWPLLGDWEALRVMVVPSLGVLDPAATSLTEGVVEFIKWDFITAAGPTMLSTLWMADDFVQCLAVVLWYGVATVLLGPGAAIAGVLLWREEKLNGGSQVEKVQEKIR</sequence>
<feature type="transmembrane region" description="Helical" evidence="1">
    <location>
        <begin position="307"/>
        <end position="329"/>
    </location>
</feature>
<feature type="transmembrane region" description="Helical" evidence="1">
    <location>
        <begin position="250"/>
        <end position="269"/>
    </location>
</feature>
<evidence type="ECO:0000313" key="3">
    <source>
        <dbReference type="Proteomes" id="UP000053647"/>
    </source>
</evidence>